<sequence>MTALVPRPSAELSTDRHDPRDDWPDEARTLANHLTAIYGDQDPLPTIAGGWIARQKSRHTRRAYVRTFKTWEEYARGTGVHPFTAKRMLAEAYSKRIAKTPTRLGKLPEDTTVAQALSAASSFYGYAIDVEATDYDPFAKVPRPDIDPDYSPTEGMTEAETMRLIETARDWAPRSYALVTVLYLLGPRIDEVLSLDVTQLGYDRGHRTLPLTLKGNKRKAVPVPPLALDALLAYLGGRTDGPLFTTETGRRWTQPEVWKHLRVLARRAGIPQAASIKPHTLRHQFITDNLANGVPLQDVQDAVSHTDPRTTQRYNRRRRQLDNHPAYALAAKLAGRLQREETGR</sequence>
<dbReference type="InterPro" id="IPR004107">
    <property type="entry name" value="Integrase_SAM-like_N"/>
</dbReference>
<dbReference type="AlphaFoldDB" id="A0A1Z1W508"/>
<accession>A0A1Z1W508</accession>
<dbReference type="Proteomes" id="UP000195880">
    <property type="component" value="Chromosome"/>
</dbReference>
<dbReference type="GO" id="GO:0006310">
    <property type="term" value="P:DNA recombination"/>
    <property type="evidence" value="ECO:0007669"/>
    <property type="project" value="UniProtKB-KW"/>
</dbReference>
<dbReference type="PROSITE" id="PS51900">
    <property type="entry name" value="CB"/>
    <property type="match status" value="1"/>
</dbReference>
<dbReference type="EMBL" id="CP021748">
    <property type="protein sequence ID" value="ARX81495.1"/>
    <property type="molecule type" value="Genomic_DNA"/>
</dbReference>
<keyword evidence="3" id="KW-0233">DNA recombination</keyword>
<dbReference type="InterPro" id="IPR011010">
    <property type="entry name" value="DNA_brk_join_enz"/>
</dbReference>
<dbReference type="InterPro" id="IPR013762">
    <property type="entry name" value="Integrase-like_cat_sf"/>
</dbReference>
<dbReference type="GO" id="GO:0003677">
    <property type="term" value="F:DNA binding"/>
    <property type="evidence" value="ECO:0007669"/>
    <property type="project" value="UniProtKB-UniRule"/>
</dbReference>
<reference evidence="8 9" key="1">
    <citation type="submission" date="2017-05" db="EMBL/GenBank/DDBJ databases">
        <title>Streptomyces alboflavus Genome sequencing and assembly.</title>
        <authorList>
            <person name="Wang Y."/>
            <person name="Du B."/>
            <person name="Ding Y."/>
            <person name="Liu H."/>
            <person name="Hou Q."/>
            <person name="Liu K."/>
            <person name="Wang C."/>
            <person name="Yao L."/>
        </authorList>
    </citation>
    <scope>NUCLEOTIDE SEQUENCE [LARGE SCALE GENOMIC DNA]</scope>
    <source>
        <strain evidence="8 9">MDJK44</strain>
    </source>
</reference>
<evidence type="ECO:0000256" key="1">
    <source>
        <dbReference type="ARBA" id="ARBA00022908"/>
    </source>
</evidence>
<dbReference type="Pfam" id="PF02899">
    <property type="entry name" value="Phage_int_SAM_1"/>
    <property type="match status" value="1"/>
</dbReference>
<dbReference type="InterPro" id="IPR050090">
    <property type="entry name" value="Tyrosine_recombinase_XerCD"/>
</dbReference>
<evidence type="ECO:0000259" key="6">
    <source>
        <dbReference type="PROSITE" id="PS51898"/>
    </source>
</evidence>
<feature type="domain" description="Core-binding (CB)" evidence="7">
    <location>
        <begin position="42"/>
        <end position="128"/>
    </location>
</feature>
<feature type="compositionally biased region" description="Basic and acidic residues" evidence="5">
    <location>
        <begin position="13"/>
        <end position="23"/>
    </location>
</feature>
<evidence type="ECO:0000259" key="7">
    <source>
        <dbReference type="PROSITE" id="PS51900"/>
    </source>
</evidence>
<dbReference type="InterPro" id="IPR010998">
    <property type="entry name" value="Integrase_recombinase_N"/>
</dbReference>
<dbReference type="SUPFAM" id="SSF56349">
    <property type="entry name" value="DNA breaking-rejoining enzymes"/>
    <property type="match status" value="1"/>
</dbReference>
<evidence type="ECO:0000256" key="2">
    <source>
        <dbReference type="ARBA" id="ARBA00023125"/>
    </source>
</evidence>
<feature type="region of interest" description="Disordered" evidence="5">
    <location>
        <begin position="1"/>
        <end position="23"/>
    </location>
</feature>
<keyword evidence="9" id="KW-1185">Reference proteome</keyword>
<dbReference type="Gene3D" id="1.10.150.130">
    <property type="match status" value="1"/>
</dbReference>
<dbReference type="InterPro" id="IPR044068">
    <property type="entry name" value="CB"/>
</dbReference>
<dbReference type="OrthoDB" id="4137935at2"/>
<gene>
    <name evidence="8" type="ORF">SMD44_00893</name>
</gene>
<dbReference type="InterPro" id="IPR002104">
    <property type="entry name" value="Integrase_catalytic"/>
</dbReference>
<organism evidence="8 9">
    <name type="scientific">Streptomyces alboflavus</name>
    <dbReference type="NCBI Taxonomy" id="67267"/>
    <lineage>
        <taxon>Bacteria</taxon>
        <taxon>Bacillati</taxon>
        <taxon>Actinomycetota</taxon>
        <taxon>Actinomycetes</taxon>
        <taxon>Kitasatosporales</taxon>
        <taxon>Streptomycetaceae</taxon>
        <taxon>Streptomyces</taxon>
    </lineage>
</organism>
<dbReference type="GO" id="GO:0015074">
    <property type="term" value="P:DNA integration"/>
    <property type="evidence" value="ECO:0007669"/>
    <property type="project" value="UniProtKB-KW"/>
</dbReference>
<keyword evidence="2 4" id="KW-0238">DNA-binding</keyword>
<evidence type="ECO:0000313" key="9">
    <source>
        <dbReference type="Proteomes" id="UP000195880"/>
    </source>
</evidence>
<dbReference type="PANTHER" id="PTHR30349:SF81">
    <property type="entry name" value="TYROSINE RECOMBINASE XERC"/>
    <property type="match status" value="1"/>
</dbReference>
<dbReference type="Gene3D" id="1.10.443.10">
    <property type="entry name" value="Intergrase catalytic core"/>
    <property type="match status" value="1"/>
</dbReference>
<dbReference type="RefSeq" id="WP_087882905.1">
    <property type="nucleotide sequence ID" value="NZ_CP021748.1"/>
</dbReference>
<feature type="domain" description="Tyr recombinase" evidence="6">
    <location>
        <begin position="151"/>
        <end position="328"/>
    </location>
</feature>
<evidence type="ECO:0000256" key="4">
    <source>
        <dbReference type="PROSITE-ProRule" id="PRU01248"/>
    </source>
</evidence>
<dbReference type="Pfam" id="PF00589">
    <property type="entry name" value="Phage_integrase"/>
    <property type="match status" value="1"/>
</dbReference>
<proteinExistence type="predicted"/>
<dbReference type="KEGG" id="salf:SMD44_00893"/>
<dbReference type="PANTHER" id="PTHR30349">
    <property type="entry name" value="PHAGE INTEGRASE-RELATED"/>
    <property type="match status" value="1"/>
</dbReference>
<evidence type="ECO:0000256" key="3">
    <source>
        <dbReference type="ARBA" id="ARBA00023172"/>
    </source>
</evidence>
<dbReference type="CDD" id="cd00397">
    <property type="entry name" value="DNA_BRE_C"/>
    <property type="match status" value="1"/>
</dbReference>
<protein>
    <recommendedName>
        <fullName evidence="10">Integrase</fullName>
    </recommendedName>
</protein>
<evidence type="ECO:0008006" key="10">
    <source>
        <dbReference type="Google" id="ProtNLM"/>
    </source>
</evidence>
<evidence type="ECO:0000313" key="8">
    <source>
        <dbReference type="EMBL" id="ARX81495.1"/>
    </source>
</evidence>
<evidence type="ECO:0000256" key="5">
    <source>
        <dbReference type="SAM" id="MobiDB-lite"/>
    </source>
</evidence>
<dbReference type="PROSITE" id="PS51898">
    <property type="entry name" value="TYR_RECOMBINASE"/>
    <property type="match status" value="1"/>
</dbReference>
<keyword evidence="1" id="KW-0229">DNA integration</keyword>
<name>A0A1Z1W508_9ACTN</name>